<proteinExistence type="predicted"/>
<sequence length="68" mass="7246">MNLAGLSMTFALDDAGLIQRISRRIKVTGQGAIVAAGSVEKRSTGLRLPLLASLLHLCRGLRRLGMEA</sequence>
<evidence type="ECO:0000313" key="2">
    <source>
        <dbReference type="Proteomes" id="UP000199435"/>
    </source>
</evidence>
<accession>A0A1C3VEA2</accession>
<dbReference type="EMBL" id="FMAH01000012">
    <property type="protein sequence ID" value="SCB26008.1"/>
    <property type="molecule type" value="Genomic_DNA"/>
</dbReference>
<organism evidence="1 2">
    <name type="scientific">Rhizobium miluonense</name>
    <dbReference type="NCBI Taxonomy" id="411945"/>
    <lineage>
        <taxon>Bacteria</taxon>
        <taxon>Pseudomonadati</taxon>
        <taxon>Pseudomonadota</taxon>
        <taxon>Alphaproteobacteria</taxon>
        <taxon>Hyphomicrobiales</taxon>
        <taxon>Rhizobiaceae</taxon>
        <taxon>Rhizobium/Agrobacterium group</taxon>
        <taxon>Rhizobium</taxon>
    </lineage>
</organism>
<dbReference type="AlphaFoldDB" id="A0A1C3VEA2"/>
<evidence type="ECO:0000313" key="1">
    <source>
        <dbReference type="EMBL" id="SCB26008.1"/>
    </source>
</evidence>
<protein>
    <submittedName>
        <fullName evidence="1">Uncharacterized protein</fullName>
    </submittedName>
</protein>
<reference evidence="2" key="1">
    <citation type="submission" date="2016-08" db="EMBL/GenBank/DDBJ databases">
        <authorList>
            <person name="Varghese N."/>
            <person name="Submissions Spin"/>
        </authorList>
    </citation>
    <scope>NUCLEOTIDE SEQUENCE [LARGE SCALE GENOMIC DNA]</scope>
    <source>
        <strain evidence="2">HAMBI 2971</strain>
    </source>
</reference>
<gene>
    <name evidence="1" type="ORF">GA0061102_10122</name>
</gene>
<name>A0A1C3VEA2_9HYPH</name>
<dbReference type="Proteomes" id="UP000199435">
    <property type="component" value="Unassembled WGS sequence"/>
</dbReference>
<keyword evidence="2" id="KW-1185">Reference proteome</keyword>